<name>A0AAV4E0G0_9GAST</name>
<reference evidence="1 2" key="1">
    <citation type="journal article" date="2021" name="Elife">
        <title>Chloroplast acquisition without the gene transfer in kleptoplastic sea slugs, Plakobranchus ocellatus.</title>
        <authorList>
            <person name="Maeda T."/>
            <person name="Takahashi S."/>
            <person name="Yoshida T."/>
            <person name="Shimamura S."/>
            <person name="Takaki Y."/>
            <person name="Nagai Y."/>
            <person name="Toyoda A."/>
            <person name="Suzuki Y."/>
            <person name="Arimoto A."/>
            <person name="Ishii H."/>
            <person name="Satoh N."/>
            <person name="Nishiyama T."/>
            <person name="Hasebe M."/>
            <person name="Maruyama T."/>
            <person name="Minagawa J."/>
            <person name="Obokata J."/>
            <person name="Shigenobu S."/>
        </authorList>
    </citation>
    <scope>NUCLEOTIDE SEQUENCE [LARGE SCALE GENOMIC DNA]</scope>
</reference>
<comment type="caution">
    <text evidence="1">The sequence shown here is derived from an EMBL/GenBank/DDBJ whole genome shotgun (WGS) entry which is preliminary data.</text>
</comment>
<accession>A0AAV4E0G0</accession>
<dbReference type="Proteomes" id="UP000735302">
    <property type="component" value="Unassembled WGS sequence"/>
</dbReference>
<dbReference type="InterPro" id="IPR036397">
    <property type="entry name" value="RNaseH_sf"/>
</dbReference>
<evidence type="ECO:0000313" key="2">
    <source>
        <dbReference type="Proteomes" id="UP000735302"/>
    </source>
</evidence>
<dbReference type="GO" id="GO:0003676">
    <property type="term" value="F:nucleic acid binding"/>
    <property type="evidence" value="ECO:0007669"/>
    <property type="project" value="InterPro"/>
</dbReference>
<keyword evidence="2" id="KW-1185">Reference proteome</keyword>
<evidence type="ECO:0008006" key="3">
    <source>
        <dbReference type="Google" id="ProtNLM"/>
    </source>
</evidence>
<organism evidence="1 2">
    <name type="scientific">Plakobranchus ocellatus</name>
    <dbReference type="NCBI Taxonomy" id="259542"/>
    <lineage>
        <taxon>Eukaryota</taxon>
        <taxon>Metazoa</taxon>
        <taxon>Spiralia</taxon>
        <taxon>Lophotrochozoa</taxon>
        <taxon>Mollusca</taxon>
        <taxon>Gastropoda</taxon>
        <taxon>Heterobranchia</taxon>
        <taxon>Euthyneura</taxon>
        <taxon>Panpulmonata</taxon>
        <taxon>Sacoglossa</taxon>
        <taxon>Placobranchoidea</taxon>
        <taxon>Plakobranchidae</taxon>
        <taxon>Plakobranchus</taxon>
    </lineage>
</organism>
<sequence>MRRRKKEKKRQTHRKRYMANGGYGIYFLWADGSTTRICGPVGERTSSYDSGLRAVTECLRVMIEKQLEGAELLGVVIFTDCRLADYLQ</sequence>
<dbReference type="EMBL" id="BLXT01008519">
    <property type="protein sequence ID" value="GFO49853.1"/>
    <property type="molecule type" value="Genomic_DNA"/>
</dbReference>
<gene>
    <name evidence="1" type="ORF">PoB_007635800</name>
</gene>
<dbReference type="Gene3D" id="3.30.420.10">
    <property type="entry name" value="Ribonuclease H-like superfamily/Ribonuclease H"/>
    <property type="match status" value="1"/>
</dbReference>
<proteinExistence type="predicted"/>
<protein>
    <recommendedName>
        <fullName evidence="3">RNase H type-1 domain-containing protein</fullName>
    </recommendedName>
</protein>
<evidence type="ECO:0000313" key="1">
    <source>
        <dbReference type="EMBL" id="GFO49853.1"/>
    </source>
</evidence>
<dbReference type="AlphaFoldDB" id="A0AAV4E0G0"/>